<reference evidence="2" key="1">
    <citation type="submission" date="2006-05" db="EMBL/GenBank/DDBJ databases">
        <title>Complete sequence of chromosome 1 of Burkholderia cenocepacia AU 1054.</title>
        <authorList>
            <consortium name="US DOE Joint Genome Institute"/>
            <person name="Copeland A."/>
            <person name="Lucas S."/>
            <person name="Lapidus A."/>
            <person name="Barry K."/>
            <person name="Detter J.C."/>
            <person name="Glavina del Rio T."/>
            <person name="Hammon N."/>
            <person name="Israni S."/>
            <person name="Dalin E."/>
            <person name="Tice H."/>
            <person name="Pitluck S."/>
            <person name="Chain P."/>
            <person name="Malfatti S."/>
            <person name="Shin M."/>
            <person name="Vergez L."/>
            <person name="Schmutz J."/>
            <person name="Larimer F."/>
            <person name="Land M."/>
            <person name="Hauser L."/>
            <person name="Kyrpides N."/>
            <person name="Lykidis A."/>
            <person name="LiPuma J.J."/>
            <person name="Konstantinidis K."/>
            <person name="Tiedje J.M."/>
            <person name="Richardson P."/>
        </authorList>
    </citation>
    <scope>NUCLEOTIDE SEQUENCE [LARGE SCALE GENOMIC DNA]</scope>
    <source>
        <strain evidence="2">AU 1054</strain>
    </source>
</reference>
<proteinExistence type="predicted"/>
<protein>
    <submittedName>
        <fullName evidence="2">Uncharacterized protein</fullName>
    </submittedName>
</protein>
<gene>
    <name evidence="2" type="ordered locus">Bcen_2893</name>
</gene>
<name>A0A0H2XS96_BURO1</name>
<dbReference type="Pfam" id="PF18143">
    <property type="entry name" value="HAD_SAK_2"/>
    <property type="match status" value="1"/>
</dbReference>
<dbReference type="HOGENOM" id="CLU_105444_0_0_4"/>
<accession>A0A0H2XS96</accession>
<feature type="compositionally biased region" description="Pro residues" evidence="1">
    <location>
        <begin position="186"/>
        <end position="195"/>
    </location>
</feature>
<sequence length="195" mass="22156">MLIYLNFDGVLHPNHLQYRYRHSPELLCPSHTAFEYAPALENAFEDCPDATVVLNTWWTYYLTVEACLQLLPASIRPRVVGTTLVGGIREEPLPNRVREAERHIGVPTNELLVLDNSSARYGESLLPQLLLVNEETGLSCPSAMRALKKRLHSQWSRVASHKIDQRPVPIPSIQNGREIPVRQWTEPPPANHREA</sequence>
<dbReference type="EMBL" id="CP000378">
    <property type="protein sequence ID" value="ABF77789.1"/>
    <property type="molecule type" value="Genomic_DNA"/>
</dbReference>
<evidence type="ECO:0000256" key="1">
    <source>
        <dbReference type="SAM" id="MobiDB-lite"/>
    </source>
</evidence>
<feature type="region of interest" description="Disordered" evidence="1">
    <location>
        <begin position="166"/>
        <end position="195"/>
    </location>
</feature>
<evidence type="ECO:0000313" key="2">
    <source>
        <dbReference type="EMBL" id="ABF77789.1"/>
    </source>
</evidence>
<organism evidence="2">
    <name type="scientific">Burkholderia orbicola (strain AU 1054)</name>
    <dbReference type="NCBI Taxonomy" id="331271"/>
    <lineage>
        <taxon>Bacteria</taxon>
        <taxon>Pseudomonadati</taxon>
        <taxon>Pseudomonadota</taxon>
        <taxon>Betaproteobacteria</taxon>
        <taxon>Burkholderiales</taxon>
        <taxon>Burkholderiaceae</taxon>
        <taxon>Burkholderia</taxon>
        <taxon>Burkholderia cepacia complex</taxon>
        <taxon>Burkholderia orbicola</taxon>
    </lineage>
</organism>
<dbReference type="AlphaFoldDB" id="A0A0H2XS96"/>